<evidence type="ECO:0000313" key="1">
    <source>
        <dbReference type="EMBL" id="CAG9623332.1"/>
    </source>
</evidence>
<dbReference type="EMBL" id="CAKJTJ010000043">
    <property type="protein sequence ID" value="CAG9623332.1"/>
    <property type="molecule type" value="Genomic_DNA"/>
</dbReference>
<proteinExistence type="predicted"/>
<name>A0ABN8AII3_9BACI</name>
<organism evidence="1 2">
    <name type="scientific">Sutcliffiella rhizosphaerae</name>
    <dbReference type="NCBI Taxonomy" id="2880967"/>
    <lineage>
        <taxon>Bacteria</taxon>
        <taxon>Bacillati</taxon>
        <taxon>Bacillota</taxon>
        <taxon>Bacilli</taxon>
        <taxon>Bacillales</taxon>
        <taxon>Bacillaceae</taxon>
        <taxon>Sutcliffiella</taxon>
    </lineage>
</organism>
<dbReference type="RefSeq" id="WP_230504670.1">
    <property type="nucleotide sequence ID" value="NZ_CAKJTJ010000043.1"/>
</dbReference>
<keyword evidence="2" id="KW-1185">Reference proteome</keyword>
<reference evidence="1 2" key="1">
    <citation type="submission" date="2021-10" db="EMBL/GenBank/DDBJ databases">
        <authorList>
            <person name="Criscuolo A."/>
        </authorList>
    </citation>
    <scope>NUCLEOTIDE SEQUENCE [LARGE SCALE GENOMIC DNA]</scope>
    <source>
        <strain evidence="2">CIP 111883</strain>
    </source>
</reference>
<accession>A0ABN8AII3</accession>
<evidence type="ECO:0000313" key="2">
    <source>
        <dbReference type="Proteomes" id="UP000789833"/>
    </source>
</evidence>
<gene>
    <name evidence="1" type="ORF">BACCIP111883_04133</name>
</gene>
<sequence>MTFEELRNNKPTTQWLEDDDEEIFTEENIHATNKVLETYISNLEKLGSNPPEAEIMQIVKEVVIGLNEINEKCDYFIETMEREDLYDYIDAAAQIAGLESDEDITEEWRKW</sequence>
<comment type="caution">
    <text evidence="1">The sequence shown here is derived from an EMBL/GenBank/DDBJ whole genome shotgun (WGS) entry which is preliminary data.</text>
</comment>
<dbReference type="Proteomes" id="UP000789833">
    <property type="component" value="Unassembled WGS sequence"/>
</dbReference>
<protein>
    <submittedName>
        <fullName evidence="1">Uncharacterized protein</fullName>
    </submittedName>
</protein>